<dbReference type="AlphaFoldDB" id="K0IKF0"/>
<evidence type="ECO:0000313" key="2">
    <source>
        <dbReference type="Proteomes" id="UP000008037"/>
    </source>
</evidence>
<keyword evidence="2" id="KW-1185">Reference proteome</keyword>
<dbReference type="Proteomes" id="UP000008037">
    <property type="component" value="Chromosome"/>
</dbReference>
<proteinExistence type="predicted"/>
<gene>
    <name evidence="1" type="ordered locus">Ngar_c19500</name>
</gene>
<evidence type="ECO:0000313" key="1">
    <source>
        <dbReference type="EMBL" id="AFU58882.1"/>
    </source>
</evidence>
<organism evidence="1 2">
    <name type="scientific">Nitrososphaera gargensis (strain Ga9.2)</name>
    <dbReference type="NCBI Taxonomy" id="1237085"/>
    <lineage>
        <taxon>Archaea</taxon>
        <taxon>Nitrososphaerota</taxon>
        <taxon>Nitrososphaeria</taxon>
        <taxon>Nitrososphaerales</taxon>
        <taxon>Nitrososphaeraceae</taxon>
        <taxon>Nitrososphaera</taxon>
    </lineage>
</organism>
<dbReference type="KEGG" id="nga:Ngar_c19500"/>
<dbReference type="HOGENOM" id="CLU_361187_0_0_2"/>
<name>K0IKF0_NITGG</name>
<dbReference type="STRING" id="1237085.Ngar_c19500"/>
<dbReference type="EMBL" id="CP002408">
    <property type="protein sequence ID" value="AFU58882.1"/>
    <property type="molecule type" value="Genomic_DNA"/>
</dbReference>
<accession>K0IKF0</accession>
<dbReference type="Gene3D" id="3.30.565.10">
    <property type="entry name" value="Histidine kinase-like ATPase, C-terminal domain"/>
    <property type="match status" value="1"/>
</dbReference>
<protein>
    <submittedName>
        <fullName evidence="1">Uncharacterized protein</fullName>
    </submittedName>
</protein>
<dbReference type="BioCyc" id="CNIT1237085:G1324-1948-MONOMER"/>
<sequence>MKLSITNNCTNENENKIKATATEAVRIYKPTLLKEDPLPLDRAELSYAEKLLQASSDGLIPVKLEEDVVIQRISHDLYASAESGFRELYNNEARACRIARNHYYNDDASPRIEVTLVPSERKLVIHGIDSMGMSQEKFLTVYTVLGRSDNFDSKEVGQFGCGRASYVTLSDIMVLETYSRETGEKYAVMGKNGIGYNVLPPPTDLNEYGTRITLTLRHGISIVNLVKYMMKVCMFSGVDTYLNLEEDISTDGLPSYRIEKVHTKAGRYRLGTITFAEYLENKVQTAETWRPLVKMVFVEAKEDTDFYLYGIIAIRKGYDNDLVAEIPDNSSGETYLLGTPIEADGIQLPFSHWVLNIKDERKYPPTADRERLSDNAINAIEDKVKSSLKEKLQFLNLKSVQEYVESQYKPIYRVLEGMGLGEYLSEYTVDLAKFVEISVKTPEYPNRTKIRDLLAQSQNLFYLDSLNENKIALIRSKVPDAIVFKLSSGKKEREQSSSSTVVVDPFQLFRRFDVKFGEEFIRENNLKMKRRERIVPEDLPVHEAGAGWYSWGRFRTVKRHTTRTAREDIGRDTIRVPEGSMRTYLRLLSMVKTRYKIVKDDRELESSGTGTTLKSFVDSIGRKMVQTSDGKMRVTDTITHSSKKKMKLVLYSDPSITRHMHSEEHLSIAGDDDLLFELMAFCEFHRIEYTADVDGSEALAHVEGHNYRRSEFIADPSYPKIGDSEILYSVAHAAKAVKDGKMLNIFLNAVRYSKEAAEVREMREYLISKEVGHS</sequence>
<dbReference type="InParanoid" id="K0IKF0"/>
<reference evidence="1 2" key="1">
    <citation type="journal article" date="2012" name="Environ. Microbiol.">
        <title>The genome of the ammonia-oxidizing Candidatus Nitrososphaera gargensis: insights into metabolic versatility and environmental adaptations.</title>
        <authorList>
            <person name="Spang A."/>
            <person name="Poehlein A."/>
            <person name="Offre P."/>
            <person name="Zumbragel S."/>
            <person name="Haider S."/>
            <person name="Rychlik N."/>
            <person name="Nowka B."/>
            <person name="Schmeisser C."/>
            <person name="Lebedeva E.V."/>
            <person name="Rattei T."/>
            <person name="Bohm C."/>
            <person name="Schmid M."/>
            <person name="Galushko A."/>
            <person name="Hatzenpichler R."/>
            <person name="Weinmaier T."/>
            <person name="Daniel R."/>
            <person name="Schleper C."/>
            <person name="Spieck E."/>
            <person name="Streit W."/>
            <person name="Wagner M."/>
        </authorList>
    </citation>
    <scope>NUCLEOTIDE SEQUENCE [LARGE SCALE GENOMIC DNA]</scope>
    <source>
        <strain evidence="2">Ga9.2</strain>
    </source>
</reference>
<dbReference type="InterPro" id="IPR036890">
    <property type="entry name" value="HATPase_C_sf"/>
</dbReference>
<dbReference type="SUPFAM" id="SSF55874">
    <property type="entry name" value="ATPase domain of HSP90 chaperone/DNA topoisomerase II/histidine kinase"/>
    <property type="match status" value="1"/>
</dbReference>